<dbReference type="PANTHER" id="PTHR35024">
    <property type="entry name" value="HYPOTHETICAL CYTOSOLIC PROTEIN"/>
    <property type="match status" value="1"/>
</dbReference>
<dbReference type="EMBL" id="JACCKX010000001">
    <property type="protein sequence ID" value="NZA02922.1"/>
    <property type="molecule type" value="Genomic_DNA"/>
</dbReference>
<reference evidence="2 3" key="1">
    <citation type="submission" date="2020-07" db="EMBL/GenBank/DDBJ databases">
        <authorList>
            <person name="Maaloum M."/>
        </authorList>
    </citation>
    <scope>NUCLEOTIDE SEQUENCE [LARGE SCALE GENOMIC DNA]</scope>
    <source>
        <strain evidence="2 3">GCS-AN-3</strain>
    </source>
</reference>
<keyword evidence="3" id="KW-1185">Reference proteome</keyword>
<sequence>MFGSKDKSPTRVPDSGAGRQIDTVIAEHCTLAGDLTTKNSIKLDGRIEGTLRAEGRAIIGETGSVKGDVHAADLLVLGRLEGNVHAQRLHLHASAQIHGNIEAETLQVDPGARYQGSVTMRDAGAASPAVLPFAPPADKAAKG</sequence>
<evidence type="ECO:0000313" key="2">
    <source>
        <dbReference type="EMBL" id="NZA02922.1"/>
    </source>
</evidence>
<dbReference type="Proteomes" id="UP000589716">
    <property type="component" value="Unassembled WGS sequence"/>
</dbReference>
<dbReference type="AlphaFoldDB" id="A0A853IRQ4"/>
<gene>
    <name evidence="2" type="ORF">H0I39_16425</name>
</gene>
<proteinExistence type="inferred from homology"/>
<dbReference type="Pfam" id="PF04519">
    <property type="entry name" value="Bactofilin"/>
    <property type="match status" value="1"/>
</dbReference>
<organism evidence="2 3">
    <name type="scientific">Ottowia beijingensis</name>
    <dbReference type="NCBI Taxonomy" id="1207057"/>
    <lineage>
        <taxon>Bacteria</taxon>
        <taxon>Pseudomonadati</taxon>
        <taxon>Pseudomonadota</taxon>
        <taxon>Betaproteobacteria</taxon>
        <taxon>Burkholderiales</taxon>
        <taxon>Comamonadaceae</taxon>
        <taxon>Ottowia</taxon>
    </lineage>
</organism>
<name>A0A853IRQ4_9BURK</name>
<evidence type="ECO:0000313" key="3">
    <source>
        <dbReference type="Proteomes" id="UP000589716"/>
    </source>
</evidence>
<evidence type="ECO:0000256" key="1">
    <source>
        <dbReference type="ARBA" id="ARBA00044755"/>
    </source>
</evidence>
<comment type="caution">
    <text evidence="2">The sequence shown here is derived from an EMBL/GenBank/DDBJ whole genome shotgun (WGS) entry which is preliminary data.</text>
</comment>
<accession>A0A853IRQ4</accession>
<comment type="similarity">
    <text evidence="1">Belongs to the bactofilin family.</text>
</comment>
<dbReference type="InterPro" id="IPR007607">
    <property type="entry name" value="BacA/B"/>
</dbReference>
<dbReference type="PANTHER" id="PTHR35024:SF4">
    <property type="entry name" value="POLYMER-FORMING CYTOSKELETAL PROTEIN"/>
    <property type="match status" value="1"/>
</dbReference>
<protein>
    <submittedName>
        <fullName evidence="2">Polymer-forming cytoskeletal protein</fullName>
    </submittedName>
</protein>
<dbReference type="RefSeq" id="WP_180551202.1">
    <property type="nucleotide sequence ID" value="NZ_DAIPTI010000067.1"/>
</dbReference>